<proteinExistence type="predicted"/>
<organism evidence="1 2">
    <name type="scientific">Gossypium stocksii</name>
    <dbReference type="NCBI Taxonomy" id="47602"/>
    <lineage>
        <taxon>Eukaryota</taxon>
        <taxon>Viridiplantae</taxon>
        <taxon>Streptophyta</taxon>
        <taxon>Embryophyta</taxon>
        <taxon>Tracheophyta</taxon>
        <taxon>Spermatophyta</taxon>
        <taxon>Magnoliopsida</taxon>
        <taxon>eudicotyledons</taxon>
        <taxon>Gunneridae</taxon>
        <taxon>Pentapetalae</taxon>
        <taxon>rosids</taxon>
        <taxon>malvids</taxon>
        <taxon>Malvales</taxon>
        <taxon>Malvaceae</taxon>
        <taxon>Malvoideae</taxon>
        <taxon>Gossypium</taxon>
    </lineage>
</organism>
<evidence type="ECO:0000313" key="1">
    <source>
        <dbReference type="EMBL" id="KAH1056301.1"/>
    </source>
</evidence>
<feature type="non-terminal residue" evidence="1">
    <location>
        <position position="1"/>
    </location>
</feature>
<dbReference type="AlphaFoldDB" id="A0A9D3ZP63"/>
<keyword evidence="2" id="KW-1185">Reference proteome</keyword>
<feature type="non-terminal residue" evidence="1">
    <location>
        <position position="57"/>
    </location>
</feature>
<gene>
    <name evidence="1" type="ORF">J1N35_034366</name>
</gene>
<evidence type="ECO:0000313" key="2">
    <source>
        <dbReference type="Proteomes" id="UP000828251"/>
    </source>
</evidence>
<accession>A0A9D3ZP63</accession>
<comment type="caution">
    <text evidence="1">The sequence shown here is derived from an EMBL/GenBank/DDBJ whole genome shotgun (WGS) entry which is preliminary data.</text>
</comment>
<dbReference type="EMBL" id="JAIQCV010000010">
    <property type="protein sequence ID" value="KAH1056301.1"/>
    <property type="molecule type" value="Genomic_DNA"/>
</dbReference>
<sequence>ELMTKVSAGKGLEVAAPKFKWRKVSAVRDFPPRCSRATASDFELSRQIVVDQSNQGK</sequence>
<reference evidence="1 2" key="1">
    <citation type="journal article" date="2021" name="Plant Biotechnol. J.">
        <title>Multi-omics assisted identification of the key and species-specific regulatory components of drought-tolerant mechanisms in Gossypium stocksii.</title>
        <authorList>
            <person name="Yu D."/>
            <person name="Ke L."/>
            <person name="Zhang D."/>
            <person name="Wu Y."/>
            <person name="Sun Y."/>
            <person name="Mei J."/>
            <person name="Sun J."/>
            <person name="Sun Y."/>
        </authorList>
    </citation>
    <scope>NUCLEOTIDE SEQUENCE [LARGE SCALE GENOMIC DNA]</scope>
    <source>
        <strain evidence="2">cv. E1</strain>
        <tissue evidence="1">Leaf</tissue>
    </source>
</reference>
<dbReference type="Proteomes" id="UP000828251">
    <property type="component" value="Unassembled WGS sequence"/>
</dbReference>
<protein>
    <submittedName>
        <fullName evidence="1">Uncharacterized protein</fullName>
    </submittedName>
</protein>
<name>A0A9D3ZP63_9ROSI</name>